<gene>
    <name evidence="1" type="ORF">C7B81_11235</name>
</gene>
<proteinExistence type="predicted"/>
<evidence type="ECO:0000313" key="2">
    <source>
        <dbReference type="Proteomes" id="UP000238218"/>
    </source>
</evidence>
<accession>A0ABX5F645</accession>
<sequence length="68" mass="7135">MLVDVISAAETNRSFSRLLREVADSTAGVLAGAMDLCVDHQLGSWDAPVLSVAAGADARLLLQLIENP</sequence>
<keyword evidence="2" id="KW-1185">Reference proteome</keyword>
<organism evidence="1 2">
    <name type="scientific">Aphanothece cf. minutissima CCALA 015</name>
    <dbReference type="NCBI Taxonomy" id="2107695"/>
    <lineage>
        <taxon>Bacteria</taxon>
        <taxon>Bacillati</taxon>
        <taxon>Cyanobacteriota</taxon>
        <taxon>Cyanophyceae</taxon>
        <taxon>Oscillatoriophycideae</taxon>
        <taxon>Chroococcales</taxon>
        <taxon>Aphanothecaceae</taxon>
        <taxon>Aphanothece</taxon>
    </lineage>
</organism>
<name>A0ABX5F645_9CHRO</name>
<protein>
    <submittedName>
        <fullName evidence="1">Uncharacterized protein</fullName>
    </submittedName>
</protein>
<evidence type="ECO:0000313" key="1">
    <source>
        <dbReference type="EMBL" id="PSB36987.1"/>
    </source>
</evidence>
<dbReference type="EMBL" id="PVWP01000007">
    <property type="protein sequence ID" value="PSB36987.1"/>
    <property type="molecule type" value="Genomic_DNA"/>
</dbReference>
<comment type="caution">
    <text evidence="1">The sequence shown here is derived from an EMBL/GenBank/DDBJ whole genome shotgun (WGS) entry which is preliminary data.</text>
</comment>
<dbReference type="Proteomes" id="UP000238218">
    <property type="component" value="Unassembled WGS sequence"/>
</dbReference>
<dbReference type="RefSeq" id="WP_106221770.1">
    <property type="nucleotide sequence ID" value="NZ_PVWP01000007.1"/>
</dbReference>
<reference evidence="1 2" key="1">
    <citation type="submission" date="2018-03" db="EMBL/GenBank/DDBJ databases">
        <title>The ancient ancestry and fast evolution of plastids.</title>
        <authorList>
            <person name="Moore K.R."/>
            <person name="Magnabosco C."/>
            <person name="Momper L."/>
            <person name="Gold D.A."/>
            <person name="Bosak T."/>
            <person name="Fournier G.P."/>
        </authorList>
    </citation>
    <scope>NUCLEOTIDE SEQUENCE [LARGE SCALE GENOMIC DNA]</scope>
    <source>
        <strain evidence="1 2">CCALA 015</strain>
    </source>
</reference>